<accession>A0A6N0HW43</accession>
<dbReference type="EMBL" id="CP054491">
    <property type="protein sequence ID" value="QKQ26600.1"/>
    <property type="molecule type" value="Genomic_DNA"/>
</dbReference>
<evidence type="ECO:0000313" key="4">
    <source>
        <dbReference type="EMBL" id="QKQ26600.1"/>
    </source>
</evidence>
<dbReference type="InterPro" id="IPR043129">
    <property type="entry name" value="ATPase_NBD"/>
</dbReference>
<gene>
    <name evidence="4" type="ORF">HUE57_10165</name>
</gene>
<dbReference type="AlphaFoldDB" id="A0A6N0HW43"/>
<dbReference type="InterPro" id="IPR018181">
    <property type="entry name" value="Heat_shock_70_CS"/>
</dbReference>
<dbReference type="KEGG" id="rev:HUE57_10165"/>
<protein>
    <submittedName>
        <fullName evidence="4">Hsp70 family protein</fullName>
    </submittedName>
</protein>
<dbReference type="SUPFAM" id="SSF53067">
    <property type="entry name" value="Actin-like ATPase domain"/>
    <property type="match status" value="2"/>
</dbReference>
<dbReference type="RefSeq" id="WP_174673122.1">
    <property type="nucleotide sequence ID" value="NZ_CP054491.1"/>
</dbReference>
<dbReference type="GO" id="GO:0140662">
    <property type="term" value="F:ATP-dependent protein folding chaperone"/>
    <property type="evidence" value="ECO:0007669"/>
    <property type="project" value="InterPro"/>
</dbReference>
<dbReference type="Proteomes" id="UP000509658">
    <property type="component" value="Chromosome"/>
</dbReference>
<dbReference type="InterPro" id="IPR013126">
    <property type="entry name" value="Hsp_70_fam"/>
</dbReference>
<keyword evidence="2" id="KW-0547">Nucleotide-binding</keyword>
<dbReference type="Gene3D" id="3.30.420.40">
    <property type="match status" value="3"/>
</dbReference>
<keyword evidence="5" id="KW-1185">Reference proteome</keyword>
<evidence type="ECO:0000256" key="2">
    <source>
        <dbReference type="ARBA" id="ARBA00022741"/>
    </source>
</evidence>
<dbReference type="PANTHER" id="PTHR19375">
    <property type="entry name" value="HEAT SHOCK PROTEIN 70KDA"/>
    <property type="match status" value="1"/>
</dbReference>
<name>A0A6N0HW43_9GAMM</name>
<dbReference type="PROSITE" id="PS00329">
    <property type="entry name" value="HSP70_2"/>
    <property type="match status" value="1"/>
</dbReference>
<evidence type="ECO:0000256" key="1">
    <source>
        <dbReference type="ARBA" id="ARBA00007381"/>
    </source>
</evidence>
<evidence type="ECO:0000256" key="3">
    <source>
        <dbReference type="ARBA" id="ARBA00022840"/>
    </source>
</evidence>
<keyword evidence="3" id="KW-0067">ATP-binding</keyword>
<evidence type="ECO:0000313" key="5">
    <source>
        <dbReference type="Proteomes" id="UP000509658"/>
    </source>
</evidence>
<reference evidence="4 5" key="1">
    <citation type="submission" date="2020-05" db="EMBL/GenBank/DDBJ databases">
        <title>Horizontal transmission and recombination maintain forever young bacterial symbiont genomes.</title>
        <authorList>
            <person name="Russell S.L."/>
            <person name="Pepper-Tunick E."/>
            <person name="Svedberg J."/>
            <person name="Byrne A."/>
            <person name="Ruelas Castillo J."/>
            <person name="Vollmers C."/>
            <person name="Beinart R.A."/>
            <person name="Corbett-Detig R."/>
        </authorList>
    </citation>
    <scope>NUCLEOTIDE SEQUENCE [LARGE SCALE GENOMIC DNA]</scope>
    <source>
        <strain evidence="4">Santa_Monica_outfall</strain>
    </source>
</reference>
<dbReference type="Gene3D" id="3.90.640.10">
    <property type="entry name" value="Actin, Chain A, domain 4"/>
    <property type="match status" value="2"/>
</dbReference>
<dbReference type="GO" id="GO:0005524">
    <property type="term" value="F:ATP binding"/>
    <property type="evidence" value="ECO:0007669"/>
    <property type="project" value="UniProtKB-KW"/>
</dbReference>
<organism evidence="4 5">
    <name type="scientific">Candidatus Reidiella endopervernicosa</name>
    <dbReference type="NCBI Taxonomy" id="2738883"/>
    <lineage>
        <taxon>Bacteria</taxon>
        <taxon>Pseudomonadati</taxon>
        <taxon>Pseudomonadota</taxon>
        <taxon>Gammaproteobacteria</taxon>
        <taxon>Candidatus Reidiella</taxon>
    </lineage>
</organism>
<comment type="similarity">
    <text evidence="1">Belongs to the heat shock protein 70 family.</text>
</comment>
<sequence>MGRRNMGICGFDFGTSNSTLGVIRGGFPALVDLENGKKPLRSAMFFNELDHSISFGEIAVENYLNHEEGRLLTSLKSVLGTSTMNASSVIFNQHKSFKEIIGFYVAHVKSIGESLVEAELSNVVVGRPVHFNDRDSKKDKAAENVLREVFVEQGFKDIEFQFEPIAAAKTFGHENTADKLAMIVDIGGGTSDFSIVRTGDDADGSSGDIVATAGIHIGGTDIDQVIALHKVMSKLGMGGTMISSSGKELPLPKSYFYDMTMWHLVSQLYSPGTVRKIKDTFRYACNMDEVTKFLQVIEKQDGHRVLASCESAKIDLVSHGEAQIDLEFVETGFSICLSHSDLKGLIIEKINSVLNEIKSMLKSVGLSGDEVDVIYYTGGTTKIDFIKNRIGALFRNARTVEGDAFGSVGTGLTYDAMEKFK</sequence>
<dbReference type="Pfam" id="PF00012">
    <property type="entry name" value="HSP70"/>
    <property type="match status" value="2"/>
</dbReference>
<proteinExistence type="inferred from homology"/>